<feature type="domain" description="Retrotransposon gag" evidence="9">
    <location>
        <begin position="107"/>
        <end position="199"/>
    </location>
</feature>
<keyword evidence="4" id="KW-0255">Endonuclease</keyword>
<evidence type="ECO:0000259" key="10">
    <source>
        <dbReference type="Pfam" id="PF17917"/>
    </source>
</evidence>
<comment type="caution">
    <text evidence="11">The sequence shown here is derived from an EMBL/GenBank/DDBJ whole genome shotgun (WGS) entry which is preliminary data.</text>
</comment>
<reference evidence="11" key="1">
    <citation type="journal article" date="2022" name="Int. J. Mol. Sci.">
        <title>Draft Genome of Tanacetum Coccineum: Genomic Comparison of Closely Related Tanacetum-Family Plants.</title>
        <authorList>
            <person name="Yamashiro T."/>
            <person name="Shiraishi A."/>
            <person name="Nakayama K."/>
            <person name="Satake H."/>
        </authorList>
    </citation>
    <scope>NUCLEOTIDE SEQUENCE</scope>
</reference>
<accession>A0ABQ5E5I8</accession>
<organism evidence="11 12">
    <name type="scientific">Tanacetum coccineum</name>
    <dbReference type="NCBI Taxonomy" id="301880"/>
    <lineage>
        <taxon>Eukaryota</taxon>
        <taxon>Viridiplantae</taxon>
        <taxon>Streptophyta</taxon>
        <taxon>Embryophyta</taxon>
        <taxon>Tracheophyta</taxon>
        <taxon>Spermatophyta</taxon>
        <taxon>Magnoliopsida</taxon>
        <taxon>eudicotyledons</taxon>
        <taxon>Gunneridae</taxon>
        <taxon>Pentapetalae</taxon>
        <taxon>asterids</taxon>
        <taxon>campanulids</taxon>
        <taxon>Asterales</taxon>
        <taxon>Asteraceae</taxon>
        <taxon>Asteroideae</taxon>
        <taxon>Anthemideae</taxon>
        <taxon>Anthemidinae</taxon>
        <taxon>Tanacetum</taxon>
    </lineage>
</organism>
<evidence type="ECO:0000256" key="4">
    <source>
        <dbReference type="ARBA" id="ARBA00022759"/>
    </source>
</evidence>
<evidence type="ECO:0000256" key="7">
    <source>
        <dbReference type="SAM" id="MobiDB-lite"/>
    </source>
</evidence>
<gene>
    <name evidence="11" type="ORF">Tco_0954824</name>
</gene>
<evidence type="ECO:0000313" key="11">
    <source>
        <dbReference type="EMBL" id="GJT46109.1"/>
    </source>
</evidence>
<sequence>MSTRSSARRLLSPIEDQERLLSRRNRSEPSLLFNLEEDDMAEQAQPHGPIPDLRSMKELLQAPTDVTTIAFHGFENDDPHSHIRRFTKITQRVQLNNVPSDVVKLLLFPFSLEGAAQTWLEKEPPNSITTWNDLVSKFVNRFFPPSKTTNLRNEITRFQQRFSETFSEAWDRFKDLLNKCPHHGFSSLHQIDTFYNSLNQSEQDSLNSAANGNFLTNNTQEALTIIENKSKVETSRNKPQVASASGSSTQDAHVTSLTKQVKALLFSFNQPVNSIQNGCETCGGPHPYYECQAAGGYTQDVYATSRTYNQGGNAYQPQGKILKLSPHGVTLAGPSVPPPPLSSSKELPLAPVSSPMIPERNSHQPSIPYPSRLNKEKLQDKADIQIHSFLQMFKKIYFNISFVEALAHMPKFAKMVKDLLTNKEKLLELANTPLNENCSAVLLKKLPEKLGDTGRFLIPCDFYGPESCMALADLVDYDVDPRVPLILGRPFLRTTHALVDVHGEELTLRVSDEKLVFNIESTSKYPRKHGDESIHKIDILDITCEDLFHEVLNVQKSNNPMSGSPTSSSDPKISLIEELLNNEIPNDLPPPLPVYEINETKKIKISIDDPPDLELKDLPPHLEYAFLEGTSKLPVIIAKDLKREEKEQLLKIFMEDDFKPDVQHQRRVNPKIHEVIKAEVIKLLDARLIYPISDSPWVSPVYVVPKKGRYDDQEKTTFTCPFGTFAYRRMPFGLCNAHGTFQRCMVAIFHDMIEKTMEVFMDDFLVFWDSFSSCLSHLDMMLKWCEDTNLVLNWEKCHFMVKEGIVLGHKISKSGIKVDRAKVDVIAKLPPSTTVKGIRSFLGHASFYRRFIKDFSKIARPMTHLLEKDTPFFFSDKCLSSFKILKKKLTEAPILVSPNWDLPFELMCNASDFAVGAVLGQRKDKYFRPIHYASKTLSDAQMHYTTTKKELLAVVYAFEKFWSYLVLSKTIVYTDHSALKYLFAKQDAKPRLLRWILLLQEFNIEIRNKKGAENLAADHLSRLENPHQGDLVGMEMNDNFPHESLNMISLNPDNEPPVVCRYCKLPSGLFGGVWTGMKLWIFSRLATMVTPGDIMARTTPPRKFLTLVFYGPQYITMPMNLSHTVTHVNVREKSHRGTKCPKILFRIVRSLTSGASTLCARSRLHEGTYIFLWLSTMCLNGLKYNTLIFDI</sequence>
<evidence type="ECO:0000256" key="2">
    <source>
        <dbReference type="ARBA" id="ARBA00022695"/>
    </source>
</evidence>
<dbReference type="Pfam" id="PF03732">
    <property type="entry name" value="Retrotrans_gag"/>
    <property type="match status" value="1"/>
</dbReference>
<feature type="compositionally biased region" description="Low complexity" evidence="7">
    <location>
        <begin position="342"/>
        <end position="351"/>
    </location>
</feature>
<dbReference type="Proteomes" id="UP001151760">
    <property type="component" value="Unassembled WGS sequence"/>
</dbReference>
<dbReference type="Gene3D" id="3.30.70.270">
    <property type="match status" value="2"/>
</dbReference>
<evidence type="ECO:0000259" key="9">
    <source>
        <dbReference type="Pfam" id="PF03732"/>
    </source>
</evidence>
<evidence type="ECO:0000256" key="3">
    <source>
        <dbReference type="ARBA" id="ARBA00022722"/>
    </source>
</evidence>
<dbReference type="CDD" id="cd09274">
    <property type="entry name" value="RNase_HI_RT_Ty3"/>
    <property type="match status" value="1"/>
</dbReference>
<evidence type="ECO:0000259" key="8">
    <source>
        <dbReference type="Pfam" id="PF00078"/>
    </source>
</evidence>
<protein>
    <submittedName>
        <fullName evidence="11">Reverse transcriptase domain-containing protein</fullName>
    </submittedName>
</protein>
<evidence type="ECO:0000256" key="6">
    <source>
        <dbReference type="ARBA" id="ARBA00022918"/>
    </source>
</evidence>
<evidence type="ECO:0000256" key="1">
    <source>
        <dbReference type="ARBA" id="ARBA00022679"/>
    </source>
</evidence>
<keyword evidence="6 11" id="KW-0695">RNA-directed DNA polymerase</keyword>
<dbReference type="CDD" id="cd01647">
    <property type="entry name" value="RT_LTR"/>
    <property type="match status" value="1"/>
</dbReference>
<feature type="region of interest" description="Disordered" evidence="7">
    <location>
        <begin position="334"/>
        <end position="371"/>
    </location>
</feature>
<dbReference type="InterPro" id="IPR041373">
    <property type="entry name" value="RT_RNaseH"/>
</dbReference>
<feature type="region of interest" description="Disordered" evidence="7">
    <location>
        <begin position="231"/>
        <end position="252"/>
    </location>
</feature>
<dbReference type="InterPro" id="IPR005162">
    <property type="entry name" value="Retrotrans_gag_dom"/>
</dbReference>
<keyword evidence="3" id="KW-0540">Nuclease</keyword>
<dbReference type="PANTHER" id="PTHR37984:SF5">
    <property type="entry name" value="PROTEIN NYNRIN-LIKE"/>
    <property type="match status" value="1"/>
</dbReference>
<keyword evidence="12" id="KW-1185">Reference proteome</keyword>
<dbReference type="Gene3D" id="3.10.10.10">
    <property type="entry name" value="HIV Type 1 Reverse Transcriptase, subunit A, domain 1"/>
    <property type="match status" value="1"/>
</dbReference>
<dbReference type="Pfam" id="PF17917">
    <property type="entry name" value="RT_RNaseH"/>
    <property type="match status" value="1"/>
</dbReference>
<dbReference type="InterPro" id="IPR043128">
    <property type="entry name" value="Rev_trsase/Diguanyl_cyclase"/>
</dbReference>
<keyword evidence="5" id="KW-0378">Hydrolase</keyword>
<dbReference type="InterPro" id="IPR050951">
    <property type="entry name" value="Retrovirus_Pol_polyprotein"/>
</dbReference>
<dbReference type="InterPro" id="IPR043502">
    <property type="entry name" value="DNA/RNA_pol_sf"/>
</dbReference>
<reference evidence="11" key="2">
    <citation type="submission" date="2022-01" db="EMBL/GenBank/DDBJ databases">
        <authorList>
            <person name="Yamashiro T."/>
            <person name="Shiraishi A."/>
            <person name="Satake H."/>
            <person name="Nakayama K."/>
        </authorList>
    </citation>
    <scope>NUCLEOTIDE SEQUENCE</scope>
</reference>
<evidence type="ECO:0000256" key="5">
    <source>
        <dbReference type="ARBA" id="ARBA00022801"/>
    </source>
</evidence>
<dbReference type="EMBL" id="BQNB010015957">
    <property type="protein sequence ID" value="GJT46109.1"/>
    <property type="molecule type" value="Genomic_DNA"/>
</dbReference>
<dbReference type="PANTHER" id="PTHR37984">
    <property type="entry name" value="PROTEIN CBG26694"/>
    <property type="match status" value="1"/>
</dbReference>
<feature type="domain" description="Reverse transcriptase" evidence="8">
    <location>
        <begin position="711"/>
        <end position="811"/>
    </location>
</feature>
<proteinExistence type="predicted"/>
<dbReference type="GO" id="GO:0003964">
    <property type="term" value="F:RNA-directed DNA polymerase activity"/>
    <property type="evidence" value="ECO:0007669"/>
    <property type="project" value="UniProtKB-KW"/>
</dbReference>
<feature type="compositionally biased region" description="Polar residues" evidence="7">
    <location>
        <begin position="237"/>
        <end position="252"/>
    </location>
</feature>
<keyword evidence="1" id="KW-0808">Transferase</keyword>
<evidence type="ECO:0000313" key="12">
    <source>
        <dbReference type="Proteomes" id="UP001151760"/>
    </source>
</evidence>
<dbReference type="Pfam" id="PF00078">
    <property type="entry name" value="RVT_1"/>
    <property type="match status" value="1"/>
</dbReference>
<feature type="domain" description="Reverse transcriptase RNase H-like" evidence="10">
    <location>
        <begin position="901"/>
        <end position="1002"/>
    </location>
</feature>
<name>A0ABQ5E5I8_9ASTR</name>
<dbReference type="InterPro" id="IPR000477">
    <property type="entry name" value="RT_dom"/>
</dbReference>
<keyword evidence="2" id="KW-0548">Nucleotidyltransferase</keyword>
<dbReference type="SUPFAM" id="SSF56672">
    <property type="entry name" value="DNA/RNA polymerases"/>
    <property type="match status" value="1"/>
</dbReference>
<dbReference type="Gene3D" id="3.10.20.370">
    <property type="match status" value="1"/>
</dbReference>